<dbReference type="Proteomes" id="UP000283000">
    <property type="component" value="Chromosome"/>
</dbReference>
<organism evidence="2 3">
    <name type="scientific">Brevibacterium aurantiacum</name>
    <dbReference type="NCBI Taxonomy" id="273384"/>
    <lineage>
        <taxon>Bacteria</taxon>
        <taxon>Bacillati</taxon>
        <taxon>Actinomycetota</taxon>
        <taxon>Actinomycetes</taxon>
        <taxon>Micrococcales</taxon>
        <taxon>Brevibacteriaceae</taxon>
        <taxon>Brevibacterium</taxon>
    </lineage>
</organism>
<feature type="transmembrane region" description="Helical" evidence="1">
    <location>
        <begin position="21"/>
        <end position="42"/>
    </location>
</feature>
<reference evidence="2 3" key="2">
    <citation type="submission" date="2019-01" db="EMBL/GenBank/DDBJ databases">
        <title>Comparative genomic analysis of Brevibacterium aurantiacum sheds light on its evolution and its adaptation to smear-ripened cheeses.</title>
        <authorList>
            <person name="Moineau S."/>
        </authorList>
    </citation>
    <scope>NUCLEOTIDE SEQUENCE [LARGE SCALE GENOMIC DNA]</scope>
    <source>
        <strain evidence="2 3">SMQ-1417</strain>
    </source>
</reference>
<sequence>MSASPNPINPAQSLMNNLGKGVFWVVIVRGILAILFGILILAAPAAVAVALGIFVGAWLAVDGVLTIISANSARKANLHWGWELTAGIAYVVAGLIIAIIPLSFAVITGVFILWMLAVGMLIRGVFSLASKSFKGWSKLLGVLDIIFAIIMIVVLFSNPGAALAALVWIVAVYTIVFGIFLIIMAIMARSQTKKAVNS</sequence>
<protein>
    <recommendedName>
        <fullName evidence="4">HdeD family acid-resistance protein</fullName>
    </recommendedName>
</protein>
<accession>A0A3Q9NT74</accession>
<dbReference type="Pfam" id="PF03729">
    <property type="entry name" value="DUF308"/>
    <property type="match status" value="2"/>
</dbReference>
<dbReference type="EMBL" id="CP025330">
    <property type="protein sequence ID" value="AZT94510.1"/>
    <property type="molecule type" value="Genomic_DNA"/>
</dbReference>
<gene>
    <name evidence="2" type="ORF">CXR23_16285</name>
</gene>
<evidence type="ECO:0008006" key="4">
    <source>
        <dbReference type="Google" id="ProtNLM"/>
    </source>
</evidence>
<feature type="transmembrane region" description="Helical" evidence="1">
    <location>
        <begin position="138"/>
        <end position="156"/>
    </location>
</feature>
<evidence type="ECO:0000313" key="2">
    <source>
        <dbReference type="EMBL" id="AZT94510.1"/>
    </source>
</evidence>
<dbReference type="RefSeq" id="WP_127363196.1">
    <property type="nucleotide sequence ID" value="NZ_CP025330.1"/>
</dbReference>
<keyword evidence="1" id="KW-0472">Membrane</keyword>
<feature type="transmembrane region" description="Helical" evidence="1">
    <location>
        <begin position="162"/>
        <end position="188"/>
    </location>
</feature>
<keyword evidence="1" id="KW-0812">Transmembrane</keyword>
<dbReference type="PANTHER" id="PTHR34989:SF1">
    <property type="entry name" value="PROTEIN HDED"/>
    <property type="match status" value="1"/>
</dbReference>
<dbReference type="InterPro" id="IPR052712">
    <property type="entry name" value="Acid_resist_chaperone_HdeD"/>
</dbReference>
<feature type="transmembrane region" description="Helical" evidence="1">
    <location>
        <begin position="48"/>
        <end position="68"/>
    </location>
</feature>
<dbReference type="InterPro" id="IPR005325">
    <property type="entry name" value="DUF308_memb"/>
</dbReference>
<evidence type="ECO:0000313" key="3">
    <source>
        <dbReference type="Proteomes" id="UP000283000"/>
    </source>
</evidence>
<proteinExistence type="predicted"/>
<feature type="transmembrane region" description="Helical" evidence="1">
    <location>
        <begin position="80"/>
        <end position="100"/>
    </location>
</feature>
<dbReference type="PANTHER" id="PTHR34989">
    <property type="entry name" value="PROTEIN HDED"/>
    <property type="match status" value="1"/>
</dbReference>
<keyword evidence="1" id="KW-1133">Transmembrane helix</keyword>
<dbReference type="AlphaFoldDB" id="A0A3Q9NT74"/>
<evidence type="ECO:0000256" key="1">
    <source>
        <dbReference type="SAM" id="Phobius"/>
    </source>
</evidence>
<dbReference type="GO" id="GO:0005886">
    <property type="term" value="C:plasma membrane"/>
    <property type="evidence" value="ECO:0007669"/>
    <property type="project" value="TreeGrafter"/>
</dbReference>
<feature type="transmembrane region" description="Helical" evidence="1">
    <location>
        <begin position="106"/>
        <end position="126"/>
    </location>
</feature>
<reference evidence="2 3" key="1">
    <citation type="submission" date="2017-12" db="EMBL/GenBank/DDBJ databases">
        <authorList>
            <person name="Levesque S."/>
        </authorList>
    </citation>
    <scope>NUCLEOTIDE SEQUENCE [LARGE SCALE GENOMIC DNA]</scope>
    <source>
        <strain evidence="2 3">SMQ-1417</strain>
    </source>
</reference>
<name>A0A3Q9NT74_BREAU</name>